<evidence type="ECO:0000313" key="2">
    <source>
        <dbReference type="Proteomes" id="UP000195331"/>
    </source>
</evidence>
<gene>
    <name evidence="1" type="ORF">BTO20_27550</name>
</gene>
<proteinExistence type="predicted"/>
<evidence type="ECO:0008006" key="3">
    <source>
        <dbReference type="Google" id="ProtNLM"/>
    </source>
</evidence>
<dbReference type="OrthoDB" id="4759848at2"/>
<protein>
    <recommendedName>
        <fullName evidence="3">Cysteine dioxygenase</fullName>
    </recommendedName>
</protein>
<dbReference type="SUPFAM" id="SSF51182">
    <property type="entry name" value="RmlC-like cupins"/>
    <property type="match status" value="1"/>
</dbReference>
<accession>A0A1Y0C9R8</accession>
<sequence length="344" mass="38502">MRLDDLCSVIDGQGFPSRDAAEHPDRQSVVAAREAITAAVRDDEFLVDCMTRELDLMEHPAPRRGLVPFYTLPGYGIRFAFGYWPPGSNAGAHEHTAWTITAVCRNELTVQTYDRDQSYRRQELVPKNRFDAPAGRVGFIYEPCIHDPHNPTNRWSLSLHVTSPRDGERRDDAAACLPVLETLRARWSVDADDPYLWVQTTRYRQALIREVARFLADTEVAASERLLDRCHRLGSTATRRFIAGLGRPAPEGPDRGAPPVLTVTHRDLVLTCRDVDGGVALGVETPDGWIEQLRMARLAREAVVFCTHRSEFEVSEIPGPLTAAERHAIAEALQEAGLFRTEPS</sequence>
<reference evidence="1 2" key="1">
    <citation type="submission" date="2017-04" db="EMBL/GenBank/DDBJ databases">
        <title>Whole Genome Sequence of 1,4-Dioxane Degrading Bacterium Mycobacterium dioxanotrophicus PH-06.</title>
        <authorList>
            <person name="He Y."/>
        </authorList>
    </citation>
    <scope>NUCLEOTIDE SEQUENCE [LARGE SCALE GENOMIC DNA]</scope>
    <source>
        <strain evidence="1 2">PH-06</strain>
    </source>
</reference>
<keyword evidence="2" id="KW-1185">Reference proteome</keyword>
<name>A0A1Y0C9R8_9MYCO</name>
<dbReference type="InterPro" id="IPR011051">
    <property type="entry name" value="RmlC_Cupin_sf"/>
</dbReference>
<evidence type="ECO:0000313" key="1">
    <source>
        <dbReference type="EMBL" id="ART71796.1"/>
    </source>
</evidence>
<dbReference type="Gene3D" id="2.60.120.10">
    <property type="entry name" value="Jelly Rolls"/>
    <property type="match status" value="1"/>
</dbReference>
<organism evidence="1 2">
    <name type="scientific">Mycobacterium dioxanotrophicus</name>
    <dbReference type="NCBI Taxonomy" id="482462"/>
    <lineage>
        <taxon>Bacteria</taxon>
        <taxon>Bacillati</taxon>
        <taxon>Actinomycetota</taxon>
        <taxon>Actinomycetes</taxon>
        <taxon>Mycobacteriales</taxon>
        <taxon>Mycobacteriaceae</taxon>
        <taxon>Mycobacterium</taxon>
    </lineage>
</organism>
<dbReference type="EMBL" id="CP020809">
    <property type="protein sequence ID" value="ART71796.1"/>
    <property type="molecule type" value="Genomic_DNA"/>
</dbReference>
<dbReference type="InterPro" id="IPR014710">
    <property type="entry name" value="RmlC-like_jellyroll"/>
</dbReference>
<dbReference type="AlphaFoldDB" id="A0A1Y0C9R8"/>
<dbReference type="RefSeq" id="WP_087079161.1">
    <property type="nucleotide sequence ID" value="NZ_CP020809.1"/>
</dbReference>
<dbReference type="Proteomes" id="UP000195331">
    <property type="component" value="Chromosome"/>
</dbReference>
<dbReference type="KEGG" id="mdx:BTO20_27550"/>